<dbReference type="InterPro" id="IPR013783">
    <property type="entry name" value="Ig-like_fold"/>
</dbReference>
<dbReference type="PROSITE" id="PS50835">
    <property type="entry name" value="IG_LIKE"/>
    <property type="match status" value="2"/>
</dbReference>
<feature type="domain" description="Ig-like" evidence="1">
    <location>
        <begin position="122"/>
        <end position="217"/>
    </location>
</feature>
<reference evidence="2" key="1">
    <citation type="submission" date="2020-07" db="EMBL/GenBank/DDBJ databases">
        <title>Multicomponent nature underlies the extraordinary mechanical properties of spider dragline silk.</title>
        <authorList>
            <person name="Kono N."/>
            <person name="Nakamura H."/>
            <person name="Mori M."/>
            <person name="Yoshida Y."/>
            <person name="Ohtoshi R."/>
            <person name="Malay A.D."/>
            <person name="Moran D.A.P."/>
            <person name="Tomita M."/>
            <person name="Numata K."/>
            <person name="Arakawa K."/>
        </authorList>
    </citation>
    <scope>NUCLEOTIDE SEQUENCE</scope>
</reference>
<sequence length="236" mass="26784">MPDQYIPVITAVAGENAVIPCNFTTPLEDDGASLILWYRLDTPNPIYTLDIRSGPVSQGRHFPITEMEERIYFNVSVHPPTLVFSSVTPEDAGDYKCRVDLRRSRTLILQSRLKIIVPPHEPIIMDEYGQRLRGVIGKYDEGSTLTFICDADGGDPHPSVTWWRGDTLLDDDYNVTTKGFVRNKLTLNEIRRSDLLAQYSCIASNTNLTEAKKESIQLDMNRKILFPQYLCGLKFL</sequence>
<dbReference type="InterPro" id="IPR013106">
    <property type="entry name" value="Ig_V-set"/>
</dbReference>
<proteinExistence type="predicted"/>
<evidence type="ECO:0000259" key="1">
    <source>
        <dbReference type="PROSITE" id="PS50835"/>
    </source>
</evidence>
<dbReference type="SMART" id="SM00408">
    <property type="entry name" value="IGc2"/>
    <property type="match status" value="2"/>
</dbReference>
<dbReference type="InterPro" id="IPR007110">
    <property type="entry name" value="Ig-like_dom"/>
</dbReference>
<protein>
    <recommendedName>
        <fullName evidence="1">Ig-like domain-containing protein</fullName>
    </recommendedName>
</protein>
<dbReference type="AlphaFoldDB" id="A0A8X6EYP2"/>
<dbReference type="InterPro" id="IPR003598">
    <property type="entry name" value="Ig_sub2"/>
</dbReference>
<accession>A0A8X6EYP2</accession>
<evidence type="ECO:0000313" key="3">
    <source>
        <dbReference type="Proteomes" id="UP000887116"/>
    </source>
</evidence>
<comment type="caution">
    <text evidence="2">The sequence shown here is derived from an EMBL/GenBank/DDBJ whole genome shotgun (WGS) entry which is preliminary data.</text>
</comment>
<dbReference type="Proteomes" id="UP000887116">
    <property type="component" value="Unassembled WGS sequence"/>
</dbReference>
<keyword evidence="3" id="KW-1185">Reference proteome</keyword>
<dbReference type="SUPFAM" id="SSF48726">
    <property type="entry name" value="Immunoglobulin"/>
    <property type="match status" value="2"/>
</dbReference>
<evidence type="ECO:0000313" key="2">
    <source>
        <dbReference type="EMBL" id="GFQ64469.1"/>
    </source>
</evidence>
<organism evidence="2 3">
    <name type="scientific">Trichonephila clavata</name>
    <name type="common">Joro spider</name>
    <name type="synonym">Nephila clavata</name>
    <dbReference type="NCBI Taxonomy" id="2740835"/>
    <lineage>
        <taxon>Eukaryota</taxon>
        <taxon>Metazoa</taxon>
        <taxon>Ecdysozoa</taxon>
        <taxon>Arthropoda</taxon>
        <taxon>Chelicerata</taxon>
        <taxon>Arachnida</taxon>
        <taxon>Araneae</taxon>
        <taxon>Araneomorphae</taxon>
        <taxon>Entelegynae</taxon>
        <taxon>Araneoidea</taxon>
        <taxon>Nephilidae</taxon>
        <taxon>Trichonephila</taxon>
    </lineage>
</organism>
<dbReference type="Gene3D" id="2.60.40.10">
    <property type="entry name" value="Immunoglobulins"/>
    <property type="match status" value="2"/>
</dbReference>
<dbReference type="Pfam" id="PF13927">
    <property type="entry name" value="Ig_3"/>
    <property type="match status" value="1"/>
</dbReference>
<dbReference type="OrthoDB" id="8825892at2759"/>
<name>A0A8X6EYP2_TRICU</name>
<dbReference type="PANTHER" id="PTHR23278">
    <property type="entry name" value="SIDESTEP PROTEIN"/>
    <property type="match status" value="1"/>
</dbReference>
<dbReference type="SMART" id="SM00409">
    <property type="entry name" value="IG"/>
    <property type="match status" value="2"/>
</dbReference>
<dbReference type="InterPro" id="IPR003599">
    <property type="entry name" value="Ig_sub"/>
</dbReference>
<dbReference type="PANTHER" id="PTHR23278:SF19">
    <property type="entry name" value="OBSCURIN"/>
    <property type="match status" value="1"/>
</dbReference>
<dbReference type="Pfam" id="PF07686">
    <property type="entry name" value="V-set"/>
    <property type="match status" value="1"/>
</dbReference>
<dbReference type="EMBL" id="BMAO01000106">
    <property type="protein sequence ID" value="GFQ64469.1"/>
    <property type="molecule type" value="Genomic_DNA"/>
</dbReference>
<gene>
    <name evidence="2" type="primary">AVEN_216746_1</name>
    <name evidence="2" type="ORF">TNCT_611301</name>
</gene>
<feature type="domain" description="Ig-like" evidence="1">
    <location>
        <begin position="2"/>
        <end position="108"/>
    </location>
</feature>
<dbReference type="InterPro" id="IPR036179">
    <property type="entry name" value="Ig-like_dom_sf"/>
</dbReference>